<evidence type="ECO:0000256" key="7">
    <source>
        <dbReference type="SAM" id="MobiDB-lite"/>
    </source>
</evidence>
<reference evidence="10 11" key="1">
    <citation type="submission" date="2024-09" db="EMBL/GenBank/DDBJ databases">
        <title>Chromosome-scale assembly of Riccia fluitans.</title>
        <authorList>
            <person name="Paukszto L."/>
            <person name="Sawicki J."/>
            <person name="Karawczyk K."/>
            <person name="Piernik-Szablinska J."/>
            <person name="Szczecinska M."/>
            <person name="Mazdziarz M."/>
        </authorList>
    </citation>
    <scope>NUCLEOTIDE SEQUENCE [LARGE SCALE GENOMIC DNA]</scope>
    <source>
        <strain evidence="10">Rf_01</strain>
        <tissue evidence="10">Aerial parts of the thallus</tissue>
    </source>
</reference>
<dbReference type="FunFam" id="3.90.420.10:FF:000003">
    <property type="entry name" value="Nitrate reductase"/>
    <property type="match status" value="1"/>
</dbReference>
<keyword evidence="6" id="KW-0408">Iron</keyword>
<dbReference type="Gene3D" id="3.90.420.10">
    <property type="entry name" value="Oxidoreductase, molybdopterin-binding domain"/>
    <property type="match status" value="1"/>
</dbReference>
<comment type="caution">
    <text evidence="10">The sequence shown here is derived from an EMBL/GenBank/DDBJ whole genome shotgun (WGS) entry which is preliminary data.</text>
</comment>
<dbReference type="Pfam" id="PF03404">
    <property type="entry name" value="Mo-co_dimer"/>
    <property type="match status" value="1"/>
</dbReference>
<dbReference type="GO" id="GO:0016491">
    <property type="term" value="F:oxidoreductase activity"/>
    <property type="evidence" value="ECO:0007669"/>
    <property type="project" value="UniProtKB-KW"/>
</dbReference>
<evidence type="ECO:0000259" key="9">
    <source>
        <dbReference type="Pfam" id="PF03404"/>
    </source>
</evidence>
<name>A0ABD1XKW5_9MARC</name>
<proteinExistence type="predicted"/>
<dbReference type="InterPro" id="IPR036374">
    <property type="entry name" value="OxRdtase_Mopterin-bd_sf"/>
</dbReference>
<evidence type="ECO:0000256" key="5">
    <source>
        <dbReference type="ARBA" id="ARBA00023002"/>
    </source>
</evidence>
<evidence type="ECO:0000259" key="8">
    <source>
        <dbReference type="Pfam" id="PF00174"/>
    </source>
</evidence>
<dbReference type="PANTHER" id="PTHR19372">
    <property type="entry name" value="SULFITE REDUCTASE"/>
    <property type="match status" value="1"/>
</dbReference>
<dbReference type="Pfam" id="PF00174">
    <property type="entry name" value="Oxidored_molyb"/>
    <property type="match status" value="1"/>
</dbReference>
<evidence type="ECO:0000256" key="1">
    <source>
        <dbReference type="ARBA" id="ARBA00001924"/>
    </source>
</evidence>
<dbReference type="InterPro" id="IPR014756">
    <property type="entry name" value="Ig_E-set"/>
</dbReference>
<accession>A0ABD1XKW5</accession>
<evidence type="ECO:0000256" key="2">
    <source>
        <dbReference type="ARBA" id="ARBA00022505"/>
    </source>
</evidence>
<evidence type="ECO:0000313" key="11">
    <source>
        <dbReference type="Proteomes" id="UP001605036"/>
    </source>
</evidence>
<dbReference type="InterPro" id="IPR000572">
    <property type="entry name" value="OxRdtase_Mopterin-bd_dom"/>
</dbReference>
<dbReference type="InterPro" id="IPR005066">
    <property type="entry name" value="MoCF_OxRdtse_dimer"/>
</dbReference>
<dbReference type="PANTHER" id="PTHR19372:SF7">
    <property type="entry name" value="SULFITE OXIDASE, MITOCHONDRIAL"/>
    <property type="match status" value="1"/>
</dbReference>
<dbReference type="Gene3D" id="2.60.40.650">
    <property type="match status" value="1"/>
</dbReference>
<protein>
    <recommendedName>
        <fullName evidence="12">Nitrate reductase</fullName>
    </recommendedName>
</protein>
<feature type="domain" description="Oxidoreductase molybdopterin-binding" evidence="8">
    <location>
        <begin position="287"/>
        <end position="475"/>
    </location>
</feature>
<dbReference type="InterPro" id="IPR022407">
    <property type="entry name" value="OxRdtase_Mopterin_BS"/>
</dbReference>
<sequence length="711" mass="79850">MWSDRSVEFHSFGLPSISCRRTRRRMLVGLNQLQQQPLVKHRGEKYPILTTSALGRGRSLVQTLATLSTIKDNLRVKTSFHKSDAASPRVVDQPNRNSDGGDGESILLFSAISGYKEKTPTTCPPTTDQFGSFRATDSPRRYSLSSRDRERAYSFNSEYIPATEVFNGNTSMDYRDLNGPVMLREPPVEGREAEEDFNGEVGLQRGEIISTSRDLEEEEEEMWQFPPKVSGLSLDRRDLATDDKWVPRHPDLIRVKGHHPLNAEPPLSTLMHFGFLTPTSLHYVRNHGAVPQAGWESWIIEVTGLMDKPKKFTMRDLLCFPSRRLPVTLMCSGNRSKELSKGGKTTGLKWGPGAVSTSVWGGARLYDVLQHCGVHMPKKRGVQYFVCCSGADKPDGDDKKGTLASSSFNYGTSIPLEVAMDQSRDVLLAYEQNGDLLTPDHGFPVRLIVPGFTGGRSVKWLNKIDISAEPSDNFYHLYDNRMLPSHVLDLESAISEGWMSKPEFTINEMNINSVICTPAHSQSLTIDRSNEDATFSITGYAYSGSGRKISRVEVSLDSGKTWKFCSVGYPTQPTKHGMYWSWCFWETRVDVMELVESTEIVVRAWDSAMNTQPENPSWNFLGTMNNCWYRVKIHREKLVDDPEAFQDEQAVFFEHPTQPGNLTGGWLDTSQALVPEVEKDVTIKLMHQESSTNLDLGSLDQLPSSPLPQSD</sequence>
<comment type="cofactor">
    <cofactor evidence="1">
        <name>Mo-molybdopterin</name>
        <dbReference type="ChEBI" id="CHEBI:71302"/>
    </cofactor>
</comment>
<feature type="domain" description="Moybdenum cofactor oxidoreductase dimerisation" evidence="9">
    <location>
        <begin position="505"/>
        <end position="635"/>
    </location>
</feature>
<dbReference type="Proteomes" id="UP001605036">
    <property type="component" value="Unassembled WGS sequence"/>
</dbReference>
<keyword evidence="2" id="KW-0500">Molybdenum</keyword>
<gene>
    <name evidence="10" type="ORF">R1flu_028128</name>
</gene>
<feature type="region of interest" description="Disordered" evidence="7">
    <location>
        <begin position="81"/>
        <end position="103"/>
    </location>
</feature>
<evidence type="ECO:0000313" key="10">
    <source>
        <dbReference type="EMBL" id="KAL2609555.1"/>
    </source>
</evidence>
<dbReference type="InterPro" id="IPR008335">
    <property type="entry name" value="Mopterin_OxRdtase_euk"/>
</dbReference>
<dbReference type="GO" id="GO:0046872">
    <property type="term" value="F:metal ion binding"/>
    <property type="evidence" value="ECO:0007669"/>
    <property type="project" value="UniProtKB-KW"/>
</dbReference>
<dbReference type="SUPFAM" id="SSF81296">
    <property type="entry name" value="E set domains"/>
    <property type="match status" value="1"/>
</dbReference>
<keyword evidence="3" id="KW-0349">Heme</keyword>
<keyword evidence="4" id="KW-0479">Metal-binding</keyword>
<dbReference type="AlphaFoldDB" id="A0ABD1XKW5"/>
<dbReference type="EMBL" id="JBHFFA010000008">
    <property type="protein sequence ID" value="KAL2609555.1"/>
    <property type="molecule type" value="Genomic_DNA"/>
</dbReference>
<dbReference type="GO" id="GO:0043436">
    <property type="term" value="P:oxoacid metabolic process"/>
    <property type="evidence" value="ECO:0007669"/>
    <property type="project" value="UniProtKB-ARBA"/>
</dbReference>
<evidence type="ECO:0000256" key="6">
    <source>
        <dbReference type="ARBA" id="ARBA00023004"/>
    </source>
</evidence>
<evidence type="ECO:0008006" key="12">
    <source>
        <dbReference type="Google" id="ProtNLM"/>
    </source>
</evidence>
<keyword evidence="5" id="KW-0560">Oxidoreductase</keyword>
<organism evidence="10 11">
    <name type="scientific">Riccia fluitans</name>
    <dbReference type="NCBI Taxonomy" id="41844"/>
    <lineage>
        <taxon>Eukaryota</taxon>
        <taxon>Viridiplantae</taxon>
        <taxon>Streptophyta</taxon>
        <taxon>Embryophyta</taxon>
        <taxon>Marchantiophyta</taxon>
        <taxon>Marchantiopsida</taxon>
        <taxon>Marchantiidae</taxon>
        <taxon>Marchantiales</taxon>
        <taxon>Ricciaceae</taxon>
        <taxon>Riccia</taxon>
    </lineage>
</organism>
<evidence type="ECO:0000256" key="3">
    <source>
        <dbReference type="ARBA" id="ARBA00022617"/>
    </source>
</evidence>
<dbReference type="PRINTS" id="PR00407">
    <property type="entry name" value="EUMOPTERIN"/>
</dbReference>
<dbReference type="SUPFAM" id="SSF56524">
    <property type="entry name" value="Oxidoreductase molybdopterin-binding domain"/>
    <property type="match status" value="1"/>
</dbReference>
<evidence type="ECO:0000256" key="4">
    <source>
        <dbReference type="ARBA" id="ARBA00022723"/>
    </source>
</evidence>
<dbReference type="PROSITE" id="PS00559">
    <property type="entry name" value="MOLYBDOPTERIN_EUK"/>
    <property type="match status" value="1"/>
</dbReference>
<keyword evidence="11" id="KW-1185">Reference proteome</keyword>